<keyword evidence="2" id="KW-1185">Reference proteome</keyword>
<accession>A0A5N0TDL6</accession>
<keyword evidence="1" id="KW-0489">Methyltransferase</keyword>
<dbReference type="RefSeq" id="WP_150862621.1">
    <property type="nucleotide sequence ID" value="NZ_VYXP01000002.1"/>
</dbReference>
<dbReference type="InterPro" id="IPR029063">
    <property type="entry name" value="SAM-dependent_MTases_sf"/>
</dbReference>
<dbReference type="Pfam" id="PF13578">
    <property type="entry name" value="Methyltransf_24"/>
    <property type="match status" value="1"/>
</dbReference>
<comment type="caution">
    <text evidence="1">The sequence shown here is derived from an EMBL/GenBank/DDBJ whole genome shotgun (WGS) entry which is preliminary data.</text>
</comment>
<dbReference type="SUPFAM" id="SSF53335">
    <property type="entry name" value="S-adenosyl-L-methionine-dependent methyltransferases"/>
    <property type="match status" value="1"/>
</dbReference>
<dbReference type="Proteomes" id="UP000325372">
    <property type="component" value="Unassembled WGS sequence"/>
</dbReference>
<gene>
    <name evidence="1" type="ORF">F3N42_01480</name>
</gene>
<evidence type="ECO:0000313" key="2">
    <source>
        <dbReference type="Proteomes" id="UP000325372"/>
    </source>
</evidence>
<dbReference type="AlphaFoldDB" id="A0A5N0TDL6"/>
<dbReference type="EMBL" id="VYXP01000002">
    <property type="protein sequence ID" value="KAA9133060.1"/>
    <property type="molecule type" value="Genomic_DNA"/>
</dbReference>
<sequence length="266" mass="29809">MSTIAEKFKTIFWFVQRPDHWSHMAGLVLRKFRKNHDSAALRAAATAWANEQAEDADIVLESVGLELNDESRFELPKALVTEAKERVSRCPLSMGGPGDLDLIAQAVVRIGAARVIETGVAYGWSSLAILAALEHNKGGRLVSVDMPYPKMDNEPWVGVAVPDRLRSLWKIIRKPDRNGLKEAIAEFDGQIDLCHYDSDKSWWGRRYAYPLLWRALRPGGILISDDIQDNFAFKNFVEKVKPRFGVTECEGKYVGIVVKPLAFGNA</sequence>
<organism evidence="1 2">
    <name type="scientific">Marinihelvus fidelis</name>
    <dbReference type="NCBI Taxonomy" id="2613842"/>
    <lineage>
        <taxon>Bacteria</taxon>
        <taxon>Pseudomonadati</taxon>
        <taxon>Pseudomonadota</taxon>
        <taxon>Gammaproteobacteria</taxon>
        <taxon>Chromatiales</taxon>
        <taxon>Wenzhouxiangellaceae</taxon>
        <taxon>Marinihelvus</taxon>
    </lineage>
</organism>
<dbReference type="Gene3D" id="3.40.50.150">
    <property type="entry name" value="Vaccinia Virus protein VP39"/>
    <property type="match status" value="1"/>
</dbReference>
<keyword evidence="1" id="KW-0808">Transferase</keyword>
<dbReference type="GO" id="GO:0032259">
    <property type="term" value="P:methylation"/>
    <property type="evidence" value="ECO:0007669"/>
    <property type="project" value="UniProtKB-KW"/>
</dbReference>
<proteinExistence type="predicted"/>
<evidence type="ECO:0000313" key="1">
    <source>
        <dbReference type="EMBL" id="KAA9133060.1"/>
    </source>
</evidence>
<name>A0A5N0TDL6_9GAMM</name>
<dbReference type="GO" id="GO:0008168">
    <property type="term" value="F:methyltransferase activity"/>
    <property type="evidence" value="ECO:0007669"/>
    <property type="project" value="UniProtKB-KW"/>
</dbReference>
<reference evidence="1 2" key="1">
    <citation type="submission" date="2019-09" db="EMBL/GenBank/DDBJ databases">
        <title>Wenzhouxiangella sp. Genome sequencing and assembly.</title>
        <authorList>
            <person name="Zhang R."/>
        </authorList>
    </citation>
    <scope>NUCLEOTIDE SEQUENCE [LARGE SCALE GENOMIC DNA]</scope>
    <source>
        <strain evidence="1 2">W260</strain>
    </source>
</reference>
<protein>
    <submittedName>
        <fullName evidence="1">Class I SAM-dependent methyltransferase</fullName>
    </submittedName>
</protein>